<feature type="domain" description="HTH lacI-type" evidence="5">
    <location>
        <begin position="23"/>
        <end position="77"/>
    </location>
</feature>
<evidence type="ECO:0000256" key="1">
    <source>
        <dbReference type="ARBA" id="ARBA00023015"/>
    </source>
</evidence>
<dbReference type="Pfam" id="PF13377">
    <property type="entry name" value="Peripla_BP_3"/>
    <property type="match status" value="1"/>
</dbReference>
<dbReference type="EMBL" id="WMIF01000029">
    <property type="protein sequence ID" value="MTH36143.1"/>
    <property type="molecule type" value="Genomic_DNA"/>
</dbReference>
<dbReference type="OrthoDB" id="234496at2"/>
<dbReference type="SUPFAM" id="SSF47413">
    <property type="entry name" value="lambda repressor-like DNA-binding domains"/>
    <property type="match status" value="1"/>
</dbReference>
<dbReference type="PANTHER" id="PTHR30146">
    <property type="entry name" value="LACI-RELATED TRANSCRIPTIONAL REPRESSOR"/>
    <property type="match status" value="1"/>
</dbReference>
<gene>
    <name evidence="6" type="ORF">GL279_16205</name>
</gene>
<dbReference type="Proteomes" id="UP000442533">
    <property type="component" value="Unassembled WGS sequence"/>
</dbReference>
<evidence type="ECO:0000259" key="5">
    <source>
        <dbReference type="PROSITE" id="PS50932"/>
    </source>
</evidence>
<evidence type="ECO:0000256" key="4">
    <source>
        <dbReference type="SAM" id="MobiDB-lite"/>
    </source>
</evidence>
<sequence length="356" mass="38033">MYANTGQGHSDRGSRVNAHRKGPTAADVARAAQVSTATVSRAFNNPEKVAADVRDRVLRVAKQLGWFPHPAGAALASRRSWLIGAVIPTLDNDVFARQVAALQARAMQEGMTVLIGSFNYDPEQSLAHVRTMLARGVEALAIVGESHPPELFQMIEARGIPYVLTYGWRPDIAHPAIGFDNACAYARITRHLLDLGHERFGVIHQPLHNNERVGQRLLGIRQALAERGLGLRPRHVVEGPARLEFGAAGLERILAAEGPVPTAIICGNDALAIGALHAARARGLNVPRDLSITGFDDSEIAAWTEPPLTTYAVDYAAIGQRAAEYLLARLEGRAADVLGAVGGGLVVRTSTAPPPG</sequence>
<dbReference type="InterPro" id="IPR000843">
    <property type="entry name" value="HTH_LacI"/>
</dbReference>
<keyword evidence="3" id="KW-0804">Transcription</keyword>
<dbReference type="SMART" id="SM00354">
    <property type="entry name" value="HTH_LACI"/>
    <property type="match status" value="1"/>
</dbReference>
<keyword evidence="1" id="KW-0805">Transcription regulation</keyword>
<dbReference type="Pfam" id="PF00356">
    <property type="entry name" value="LacI"/>
    <property type="match status" value="1"/>
</dbReference>
<dbReference type="CDD" id="cd01392">
    <property type="entry name" value="HTH_LacI"/>
    <property type="match status" value="1"/>
</dbReference>
<dbReference type="InterPro" id="IPR028082">
    <property type="entry name" value="Peripla_BP_I"/>
</dbReference>
<dbReference type="InterPro" id="IPR010982">
    <property type="entry name" value="Lambda_DNA-bd_dom_sf"/>
</dbReference>
<dbReference type="GO" id="GO:0003700">
    <property type="term" value="F:DNA-binding transcription factor activity"/>
    <property type="evidence" value="ECO:0007669"/>
    <property type="project" value="TreeGrafter"/>
</dbReference>
<dbReference type="AlphaFoldDB" id="A0A844H8V8"/>
<dbReference type="GO" id="GO:0000976">
    <property type="term" value="F:transcription cis-regulatory region binding"/>
    <property type="evidence" value="ECO:0007669"/>
    <property type="project" value="TreeGrafter"/>
</dbReference>
<comment type="caution">
    <text evidence="6">The sequence shown here is derived from an EMBL/GenBank/DDBJ whole genome shotgun (WGS) entry which is preliminary data.</text>
</comment>
<name>A0A844H8V8_9RHOB</name>
<accession>A0A844H8V8</accession>
<protein>
    <submittedName>
        <fullName evidence="6">LacI family DNA-binding transcriptional regulator</fullName>
    </submittedName>
</protein>
<dbReference type="PROSITE" id="PS50932">
    <property type="entry name" value="HTH_LACI_2"/>
    <property type="match status" value="1"/>
</dbReference>
<dbReference type="InterPro" id="IPR046335">
    <property type="entry name" value="LacI/GalR-like_sensor"/>
</dbReference>
<dbReference type="Gene3D" id="3.40.50.2300">
    <property type="match status" value="2"/>
</dbReference>
<dbReference type="Gene3D" id="1.10.260.40">
    <property type="entry name" value="lambda repressor-like DNA-binding domains"/>
    <property type="match status" value="1"/>
</dbReference>
<dbReference type="SUPFAM" id="SSF53822">
    <property type="entry name" value="Periplasmic binding protein-like I"/>
    <property type="match status" value="1"/>
</dbReference>
<evidence type="ECO:0000256" key="2">
    <source>
        <dbReference type="ARBA" id="ARBA00023125"/>
    </source>
</evidence>
<dbReference type="PANTHER" id="PTHR30146:SF138">
    <property type="entry name" value="TRANSCRIPTIONAL REGULATORY PROTEIN"/>
    <property type="match status" value="1"/>
</dbReference>
<keyword evidence="2 6" id="KW-0238">DNA-binding</keyword>
<organism evidence="6 7">
    <name type="scientific">Paracoccus limosus</name>
    <dbReference type="NCBI Taxonomy" id="913252"/>
    <lineage>
        <taxon>Bacteria</taxon>
        <taxon>Pseudomonadati</taxon>
        <taxon>Pseudomonadota</taxon>
        <taxon>Alphaproteobacteria</taxon>
        <taxon>Rhodobacterales</taxon>
        <taxon>Paracoccaceae</taxon>
        <taxon>Paracoccus</taxon>
    </lineage>
</organism>
<evidence type="ECO:0000313" key="6">
    <source>
        <dbReference type="EMBL" id="MTH36143.1"/>
    </source>
</evidence>
<proteinExistence type="predicted"/>
<evidence type="ECO:0000313" key="7">
    <source>
        <dbReference type="Proteomes" id="UP000442533"/>
    </source>
</evidence>
<evidence type="ECO:0000256" key="3">
    <source>
        <dbReference type="ARBA" id="ARBA00023163"/>
    </source>
</evidence>
<reference evidence="6 7" key="1">
    <citation type="submission" date="2019-11" db="EMBL/GenBank/DDBJ databases">
        <authorList>
            <person name="Dong K."/>
        </authorList>
    </citation>
    <scope>NUCLEOTIDE SEQUENCE [LARGE SCALE GENOMIC DNA]</scope>
    <source>
        <strain evidence="6 7">JCM 17370</strain>
    </source>
</reference>
<dbReference type="CDD" id="cd06273">
    <property type="entry name" value="PBP1_LacI-like"/>
    <property type="match status" value="1"/>
</dbReference>
<feature type="region of interest" description="Disordered" evidence="4">
    <location>
        <begin position="1"/>
        <end position="28"/>
    </location>
</feature>
<keyword evidence="7" id="KW-1185">Reference proteome</keyword>